<dbReference type="AlphaFoldDB" id="A0A8T1WUH4"/>
<evidence type="ECO:0000313" key="2">
    <source>
        <dbReference type="EMBL" id="KAG7397106.1"/>
    </source>
</evidence>
<dbReference type="OrthoDB" id="77201at2759"/>
<protein>
    <submittedName>
        <fullName evidence="2">Uncharacterized protein</fullName>
    </submittedName>
</protein>
<feature type="compositionally biased region" description="Polar residues" evidence="1">
    <location>
        <begin position="174"/>
        <end position="195"/>
    </location>
</feature>
<feature type="compositionally biased region" description="Low complexity" evidence="1">
    <location>
        <begin position="196"/>
        <end position="214"/>
    </location>
</feature>
<evidence type="ECO:0000313" key="3">
    <source>
        <dbReference type="Proteomes" id="UP000693981"/>
    </source>
</evidence>
<sequence>MFFELRGRVCDKIGVNAHLFFNPGTTADGGEHSVADDVKRLWPEVAVDGDRLAVERFVAGQRRQSCGCWDVLQRVPAVEQLHGREILLPNVRHSPYRSEEYDKTFGLITSDSQDKFTMATAQVSTAIQQVGSVAQQTYEQTGSTVQQNYEVTPASEATLAQTPEATTAVPEHTQVPTGSPAMHQSSGSADNTTTAGSSETQFESTSTSGSVSGSGDAGFAPWELNAFEVV</sequence>
<name>A0A8T1WUH4_9STRA</name>
<organism evidence="2 3">
    <name type="scientific">Phytophthora boehmeriae</name>
    <dbReference type="NCBI Taxonomy" id="109152"/>
    <lineage>
        <taxon>Eukaryota</taxon>
        <taxon>Sar</taxon>
        <taxon>Stramenopiles</taxon>
        <taxon>Oomycota</taxon>
        <taxon>Peronosporomycetes</taxon>
        <taxon>Peronosporales</taxon>
        <taxon>Peronosporaceae</taxon>
        <taxon>Phytophthora</taxon>
    </lineage>
</organism>
<comment type="caution">
    <text evidence="2">The sequence shown here is derived from an EMBL/GenBank/DDBJ whole genome shotgun (WGS) entry which is preliminary data.</text>
</comment>
<evidence type="ECO:0000256" key="1">
    <source>
        <dbReference type="SAM" id="MobiDB-lite"/>
    </source>
</evidence>
<keyword evidence="3" id="KW-1185">Reference proteome</keyword>
<dbReference type="EMBL" id="JAGDFL010000126">
    <property type="protein sequence ID" value="KAG7397106.1"/>
    <property type="molecule type" value="Genomic_DNA"/>
</dbReference>
<accession>A0A8T1WUH4</accession>
<feature type="region of interest" description="Disordered" evidence="1">
    <location>
        <begin position="161"/>
        <end position="219"/>
    </location>
</feature>
<proteinExistence type="predicted"/>
<gene>
    <name evidence="2" type="ORF">PHYBOEH_001257</name>
</gene>
<dbReference type="Proteomes" id="UP000693981">
    <property type="component" value="Unassembled WGS sequence"/>
</dbReference>
<reference evidence="2" key="1">
    <citation type="submission" date="2021-02" db="EMBL/GenBank/DDBJ databases">
        <authorList>
            <person name="Palmer J.M."/>
        </authorList>
    </citation>
    <scope>NUCLEOTIDE SEQUENCE</scope>
    <source>
        <strain evidence="2">SCRP23</strain>
    </source>
</reference>